<sequence>MLVRLDRRRIGCPAAAAVGIEAEGQLLERLHSWGGWRPTGSMASGTNLPTLHVNSAPDSSSTLHEEAHLTESRNNFRIARTRDDDRRALNLCMHFAC</sequence>
<evidence type="ECO:0000313" key="2">
    <source>
        <dbReference type="Proteomes" id="UP001497644"/>
    </source>
</evidence>
<proteinExistence type="predicted"/>
<reference evidence="1" key="1">
    <citation type="submission" date="2024-04" db="EMBL/GenBank/DDBJ databases">
        <authorList>
            <consortium name="Molecular Ecology Group"/>
        </authorList>
    </citation>
    <scope>NUCLEOTIDE SEQUENCE</scope>
</reference>
<organism evidence="1 2">
    <name type="scientific">Lasius platythorax</name>
    <dbReference type="NCBI Taxonomy" id="488582"/>
    <lineage>
        <taxon>Eukaryota</taxon>
        <taxon>Metazoa</taxon>
        <taxon>Ecdysozoa</taxon>
        <taxon>Arthropoda</taxon>
        <taxon>Hexapoda</taxon>
        <taxon>Insecta</taxon>
        <taxon>Pterygota</taxon>
        <taxon>Neoptera</taxon>
        <taxon>Endopterygota</taxon>
        <taxon>Hymenoptera</taxon>
        <taxon>Apocrita</taxon>
        <taxon>Aculeata</taxon>
        <taxon>Formicoidea</taxon>
        <taxon>Formicidae</taxon>
        <taxon>Formicinae</taxon>
        <taxon>Lasius</taxon>
        <taxon>Lasius</taxon>
    </lineage>
</organism>
<dbReference type="AlphaFoldDB" id="A0AAV2NMQ9"/>
<dbReference type="EMBL" id="OZ034825">
    <property type="protein sequence ID" value="CAL1680727.1"/>
    <property type="molecule type" value="Genomic_DNA"/>
</dbReference>
<gene>
    <name evidence="1" type="ORF">LPLAT_LOCUS6701</name>
</gene>
<dbReference type="Proteomes" id="UP001497644">
    <property type="component" value="Chromosome 2"/>
</dbReference>
<name>A0AAV2NMQ9_9HYME</name>
<protein>
    <submittedName>
        <fullName evidence="1">Uncharacterized protein</fullName>
    </submittedName>
</protein>
<accession>A0AAV2NMQ9</accession>
<evidence type="ECO:0000313" key="1">
    <source>
        <dbReference type="EMBL" id="CAL1680727.1"/>
    </source>
</evidence>
<keyword evidence="2" id="KW-1185">Reference proteome</keyword>